<sequence length="141" mass="16672">MEPACDRRLQLFLVAKTLTGGQAFLEMQENVKTNGSKIRGWMMKQLLAKFCQNSCCASSRMWTRIVIEEHYTCSKHSTHFGSSQFQQCFTVMVSVYCFTTWEEFKDQNPFRVPEHRVHDFPYLQRLFELHPDRRSTMPPTH</sequence>
<accession>A0A8X6H0T6</accession>
<reference evidence="1" key="1">
    <citation type="submission" date="2020-07" db="EMBL/GenBank/DDBJ databases">
        <title>Multicomponent nature underlies the extraordinary mechanical properties of spider dragline silk.</title>
        <authorList>
            <person name="Kono N."/>
            <person name="Nakamura H."/>
            <person name="Mori M."/>
            <person name="Yoshida Y."/>
            <person name="Ohtoshi R."/>
            <person name="Malay A.D."/>
            <person name="Moran D.A.P."/>
            <person name="Tomita M."/>
            <person name="Numata K."/>
            <person name="Arakawa K."/>
        </authorList>
    </citation>
    <scope>NUCLEOTIDE SEQUENCE</scope>
</reference>
<protein>
    <submittedName>
        <fullName evidence="1">Uncharacterized protein</fullName>
    </submittedName>
</protein>
<keyword evidence="2" id="KW-1185">Reference proteome</keyword>
<name>A0A8X6H0T6_TRICU</name>
<dbReference type="EMBL" id="BMAO01004331">
    <property type="protein sequence ID" value="GFQ93928.1"/>
    <property type="molecule type" value="Genomic_DNA"/>
</dbReference>
<comment type="caution">
    <text evidence="1">The sequence shown here is derived from an EMBL/GenBank/DDBJ whole genome shotgun (WGS) entry which is preliminary data.</text>
</comment>
<evidence type="ECO:0000313" key="1">
    <source>
        <dbReference type="EMBL" id="GFQ93928.1"/>
    </source>
</evidence>
<proteinExistence type="predicted"/>
<evidence type="ECO:0000313" key="2">
    <source>
        <dbReference type="Proteomes" id="UP000887116"/>
    </source>
</evidence>
<gene>
    <name evidence="1" type="ORF">TNCT_187271</name>
</gene>
<dbReference type="Proteomes" id="UP000887116">
    <property type="component" value="Unassembled WGS sequence"/>
</dbReference>
<dbReference type="AlphaFoldDB" id="A0A8X6H0T6"/>
<organism evidence="1 2">
    <name type="scientific">Trichonephila clavata</name>
    <name type="common">Joro spider</name>
    <name type="synonym">Nephila clavata</name>
    <dbReference type="NCBI Taxonomy" id="2740835"/>
    <lineage>
        <taxon>Eukaryota</taxon>
        <taxon>Metazoa</taxon>
        <taxon>Ecdysozoa</taxon>
        <taxon>Arthropoda</taxon>
        <taxon>Chelicerata</taxon>
        <taxon>Arachnida</taxon>
        <taxon>Araneae</taxon>
        <taxon>Araneomorphae</taxon>
        <taxon>Entelegynae</taxon>
        <taxon>Araneoidea</taxon>
        <taxon>Nephilidae</taxon>
        <taxon>Trichonephila</taxon>
    </lineage>
</organism>